<evidence type="ECO:0000256" key="1">
    <source>
        <dbReference type="SAM" id="Phobius"/>
    </source>
</evidence>
<proteinExistence type="predicted"/>
<keyword evidence="4" id="KW-1185">Reference proteome</keyword>
<organism evidence="3 4">
    <name type="scientific">Niveispirillum lacus</name>
    <dbReference type="NCBI Taxonomy" id="1981099"/>
    <lineage>
        <taxon>Bacteria</taxon>
        <taxon>Pseudomonadati</taxon>
        <taxon>Pseudomonadota</taxon>
        <taxon>Alphaproteobacteria</taxon>
        <taxon>Rhodospirillales</taxon>
        <taxon>Azospirillaceae</taxon>
        <taxon>Niveispirillum</taxon>
    </lineage>
</organism>
<protein>
    <recommendedName>
        <fullName evidence="2">VanZ-like domain-containing protein</fullName>
    </recommendedName>
</protein>
<name>A0A255YW78_9PROT</name>
<feature type="transmembrane region" description="Helical" evidence="1">
    <location>
        <begin position="84"/>
        <end position="104"/>
    </location>
</feature>
<dbReference type="PANTHER" id="PTHR28008">
    <property type="entry name" value="DOMAIN PROTEIN, PUTATIVE (AFU_ORTHOLOGUE AFUA_3G10980)-RELATED"/>
    <property type="match status" value="1"/>
</dbReference>
<keyword evidence="1" id="KW-0812">Transmembrane</keyword>
<evidence type="ECO:0000313" key="4">
    <source>
        <dbReference type="Proteomes" id="UP000216998"/>
    </source>
</evidence>
<feature type="transmembrane region" description="Helical" evidence="1">
    <location>
        <begin position="29"/>
        <end position="47"/>
    </location>
</feature>
<sequence length="120" mass="12928">MILALAMVILPWMGAEAGLAPPGDGYTDKGLHILCFAGLSCLSLWAYRSRGGRIMAVLLLLVLAVGIELVQGMVPNRQASLEDVIADIVGIGLALILLRHWSLVRGMLFERMIKADRSGD</sequence>
<comment type="caution">
    <text evidence="3">The sequence shown here is derived from an EMBL/GenBank/DDBJ whole genome shotgun (WGS) entry which is preliminary data.</text>
</comment>
<dbReference type="InterPro" id="IPR006976">
    <property type="entry name" value="VanZ-like"/>
</dbReference>
<keyword evidence="1" id="KW-1133">Transmembrane helix</keyword>
<dbReference type="Pfam" id="PF04892">
    <property type="entry name" value="VanZ"/>
    <property type="match status" value="1"/>
</dbReference>
<accession>A0A255YW78</accession>
<feature type="domain" description="VanZ-like" evidence="2">
    <location>
        <begin position="32"/>
        <end position="99"/>
    </location>
</feature>
<dbReference type="PANTHER" id="PTHR28008:SF1">
    <property type="entry name" value="DOMAIN PROTEIN, PUTATIVE (AFU_ORTHOLOGUE AFUA_3G10980)-RELATED"/>
    <property type="match status" value="1"/>
</dbReference>
<dbReference type="NCBIfam" id="NF037970">
    <property type="entry name" value="vanZ_1"/>
    <property type="match status" value="1"/>
</dbReference>
<dbReference type="AlphaFoldDB" id="A0A255YW78"/>
<evidence type="ECO:0000313" key="3">
    <source>
        <dbReference type="EMBL" id="OYQ33493.1"/>
    </source>
</evidence>
<feature type="transmembrane region" description="Helical" evidence="1">
    <location>
        <begin position="54"/>
        <end position="72"/>
    </location>
</feature>
<gene>
    <name evidence="3" type="ORF">CHU95_13930</name>
</gene>
<dbReference type="EMBL" id="NOXU01000030">
    <property type="protein sequence ID" value="OYQ33493.1"/>
    <property type="molecule type" value="Genomic_DNA"/>
</dbReference>
<keyword evidence="1" id="KW-0472">Membrane</keyword>
<dbReference type="Proteomes" id="UP000216998">
    <property type="component" value="Unassembled WGS sequence"/>
</dbReference>
<evidence type="ECO:0000259" key="2">
    <source>
        <dbReference type="Pfam" id="PF04892"/>
    </source>
</evidence>
<reference evidence="3 4" key="1">
    <citation type="submission" date="2017-07" db="EMBL/GenBank/DDBJ databases">
        <title>Niveispirillum cyanobacteriorum sp. nov., isolated from cyanobacterial aggregates in a eutrophic lake.</title>
        <authorList>
            <person name="Cai H."/>
        </authorList>
    </citation>
    <scope>NUCLEOTIDE SEQUENCE [LARGE SCALE GENOMIC DNA]</scope>
    <source>
        <strain evidence="4">TH1-14</strain>
    </source>
</reference>